<dbReference type="OrthoDB" id="2308815at2759"/>
<dbReference type="PANTHER" id="PTHR48229">
    <property type="entry name" value="CAIB/BAIF FAMILY ENZYME (AFU_ORTHOLOGUE AFUA_1G05360)-RELATED"/>
    <property type="match status" value="1"/>
</dbReference>
<organism evidence="2 3">
    <name type="scientific">Penicillium cosmopolitanum</name>
    <dbReference type="NCBI Taxonomy" id="1131564"/>
    <lineage>
        <taxon>Eukaryota</taxon>
        <taxon>Fungi</taxon>
        <taxon>Dikarya</taxon>
        <taxon>Ascomycota</taxon>
        <taxon>Pezizomycotina</taxon>
        <taxon>Eurotiomycetes</taxon>
        <taxon>Eurotiomycetidae</taxon>
        <taxon>Eurotiales</taxon>
        <taxon>Aspergillaceae</taxon>
        <taxon>Penicillium</taxon>
    </lineage>
</organism>
<accession>A0A9W9VQC6</accession>
<reference evidence="2" key="1">
    <citation type="submission" date="2022-12" db="EMBL/GenBank/DDBJ databases">
        <authorList>
            <person name="Petersen C."/>
        </authorList>
    </citation>
    <scope>NUCLEOTIDE SEQUENCE</scope>
    <source>
        <strain evidence="2">IBT 29677</strain>
    </source>
</reference>
<dbReference type="Pfam" id="PF02515">
    <property type="entry name" value="CoA_transf_3"/>
    <property type="match status" value="1"/>
</dbReference>
<gene>
    <name evidence="2" type="ORF">N7509_009902</name>
</gene>
<evidence type="ECO:0000256" key="1">
    <source>
        <dbReference type="ARBA" id="ARBA00008383"/>
    </source>
</evidence>
<proteinExistence type="inferred from homology"/>
<name>A0A9W9VQC6_9EURO</name>
<dbReference type="SUPFAM" id="SSF89796">
    <property type="entry name" value="CoA-transferase family III (CaiB/BaiF)"/>
    <property type="match status" value="2"/>
</dbReference>
<sequence length="497" mass="55456">MASPKHSLHYSVPSSARQVFERLLNNAWIKKYLPEEALEFSHQIGFSGDDEPSIPINWRFAESAAALKALEAVLVGVLMKRKHDLAFEGATIDTDHAQLFFMSCYLWTINHDSKNPISPTENLNALDNIIPNYNFHGRDSTAYRKMVTNIYKTADKRFFNLHGDLNPNHTLDMLGLPHDLAVSTSDEAAAIFVERVARLSSTELQHLTSDVYKTSGVICESVESFRATEHAKANSHLSLFEIHDYPSSVQGPTWWQNANCQESTKRPLAGLKVVDLSRIIAGPAIARGLAELGASVMRVTSPRLPDMHVLHIDLNWGKWNCSVDLTTATGRQELWKLLAEADVVVQGYRPGSLEKYGFGPHDILNMTKGRSRGIIVLRENCYGWYGPWSNRSGWQQISDSCVGVSHGFGKAMGLKDGESVTAVFPHSDYMTGVVGVSAILIALMKRAESGGSYLVDTALNYYNKWLVDCVGEYPVAIWEKLWARHGNVVFRQVPYFP</sequence>
<dbReference type="InterPro" id="IPR023606">
    <property type="entry name" value="CoA-Trfase_III_dom_1_sf"/>
</dbReference>
<dbReference type="Gene3D" id="3.40.50.10540">
    <property type="entry name" value="Crotonobetainyl-coa:carnitine coa-transferase, domain 1"/>
    <property type="match status" value="1"/>
</dbReference>
<dbReference type="GeneID" id="81373519"/>
<comment type="caution">
    <text evidence="2">The sequence shown here is derived from an EMBL/GenBank/DDBJ whole genome shotgun (WGS) entry which is preliminary data.</text>
</comment>
<dbReference type="InterPro" id="IPR052985">
    <property type="entry name" value="CoA-trans_III_biosynth/detox"/>
</dbReference>
<comment type="similarity">
    <text evidence="1">Belongs to the CoA-transferase III family.</text>
</comment>
<evidence type="ECO:0000313" key="3">
    <source>
        <dbReference type="Proteomes" id="UP001147747"/>
    </source>
</evidence>
<reference evidence="2" key="2">
    <citation type="journal article" date="2023" name="IMA Fungus">
        <title>Comparative genomic study of the Penicillium genus elucidates a diverse pangenome and 15 lateral gene transfer events.</title>
        <authorList>
            <person name="Petersen C."/>
            <person name="Sorensen T."/>
            <person name="Nielsen M.R."/>
            <person name="Sondergaard T.E."/>
            <person name="Sorensen J.L."/>
            <person name="Fitzpatrick D.A."/>
            <person name="Frisvad J.C."/>
            <person name="Nielsen K.L."/>
        </authorList>
    </citation>
    <scope>NUCLEOTIDE SEQUENCE</scope>
    <source>
        <strain evidence="2">IBT 29677</strain>
    </source>
</reference>
<dbReference type="AlphaFoldDB" id="A0A9W9VQC6"/>
<evidence type="ECO:0000313" key="2">
    <source>
        <dbReference type="EMBL" id="KAJ5387361.1"/>
    </source>
</evidence>
<evidence type="ECO:0008006" key="4">
    <source>
        <dbReference type="Google" id="ProtNLM"/>
    </source>
</evidence>
<dbReference type="PANTHER" id="PTHR48229:SF2">
    <property type="entry name" value="CAIB_BAIF FAMILY PROTEIN"/>
    <property type="match status" value="1"/>
</dbReference>
<dbReference type="GO" id="GO:0003824">
    <property type="term" value="F:catalytic activity"/>
    <property type="evidence" value="ECO:0007669"/>
    <property type="project" value="InterPro"/>
</dbReference>
<dbReference type="RefSeq" id="XP_056485159.1">
    <property type="nucleotide sequence ID" value="XM_056634539.1"/>
</dbReference>
<keyword evidence="3" id="KW-1185">Reference proteome</keyword>
<dbReference type="Proteomes" id="UP001147747">
    <property type="component" value="Unassembled WGS sequence"/>
</dbReference>
<protein>
    <recommendedName>
        <fullName evidence="4">CoA-transferase family III</fullName>
    </recommendedName>
</protein>
<dbReference type="InterPro" id="IPR003673">
    <property type="entry name" value="CoA-Trfase_fam_III"/>
</dbReference>
<dbReference type="EMBL" id="JAPZBU010000009">
    <property type="protein sequence ID" value="KAJ5387361.1"/>
    <property type="molecule type" value="Genomic_DNA"/>
</dbReference>